<sequence length="88" mass="9911">MHTAGDDIRAPVFSLTPTQAHSTNFRFCKTTSAEEPPTHPAHGDISLVTSARYPQWSDKKFCLPHTAINCSPSRHTTIVFRLLEHWLP</sequence>
<protein>
    <submittedName>
        <fullName evidence="1">Uncharacterized protein</fullName>
    </submittedName>
</protein>
<accession>A0A4C1UX39</accession>
<organism evidence="1 2">
    <name type="scientific">Eumeta variegata</name>
    <name type="common">Bagworm moth</name>
    <name type="synonym">Eumeta japonica</name>
    <dbReference type="NCBI Taxonomy" id="151549"/>
    <lineage>
        <taxon>Eukaryota</taxon>
        <taxon>Metazoa</taxon>
        <taxon>Ecdysozoa</taxon>
        <taxon>Arthropoda</taxon>
        <taxon>Hexapoda</taxon>
        <taxon>Insecta</taxon>
        <taxon>Pterygota</taxon>
        <taxon>Neoptera</taxon>
        <taxon>Endopterygota</taxon>
        <taxon>Lepidoptera</taxon>
        <taxon>Glossata</taxon>
        <taxon>Ditrysia</taxon>
        <taxon>Tineoidea</taxon>
        <taxon>Psychidae</taxon>
        <taxon>Oiketicinae</taxon>
        <taxon>Eumeta</taxon>
    </lineage>
</organism>
<evidence type="ECO:0000313" key="1">
    <source>
        <dbReference type="EMBL" id="GBP31018.1"/>
    </source>
</evidence>
<name>A0A4C1UX39_EUMVA</name>
<gene>
    <name evidence="1" type="ORF">EVAR_81918_1</name>
</gene>
<proteinExistence type="predicted"/>
<dbReference type="AlphaFoldDB" id="A0A4C1UX39"/>
<dbReference type="Proteomes" id="UP000299102">
    <property type="component" value="Unassembled WGS sequence"/>
</dbReference>
<evidence type="ECO:0000313" key="2">
    <source>
        <dbReference type="Proteomes" id="UP000299102"/>
    </source>
</evidence>
<keyword evidence="2" id="KW-1185">Reference proteome</keyword>
<reference evidence="1 2" key="1">
    <citation type="journal article" date="2019" name="Commun. Biol.">
        <title>The bagworm genome reveals a unique fibroin gene that provides high tensile strength.</title>
        <authorList>
            <person name="Kono N."/>
            <person name="Nakamura H."/>
            <person name="Ohtoshi R."/>
            <person name="Tomita M."/>
            <person name="Numata K."/>
            <person name="Arakawa K."/>
        </authorList>
    </citation>
    <scope>NUCLEOTIDE SEQUENCE [LARGE SCALE GENOMIC DNA]</scope>
</reference>
<comment type="caution">
    <text evidence="1">The sequence shown here is derived from an EMBL/GenBank/DDBJ whole genome shotgun (WGS) entry which is preliminary data.</text>
</comment>
<dbReference type="EMBL" id="BGZK01000240">
    <property type="protein sequence ID" value="GBP31018.1"/>
    <property type="molecule type" value="Genomic_DNA"/>
</dbReference>